<dbReference type="PANTHER" id="PTHR47160">
    <property type="entry name" value="PUTATIVE-RELATED"/>
    <property type="match status" value="1"/>
</dbReference>
<name>A0A6G0TZL5_APHGL</name>
<dbReference type="OrthoDB" id="6585512at2759"/>
<evidence type="ECO:0008006" key="4">
    <source>
        <dbReference type="Google" id="ProtNLM"/>
    </source>
</evidence>
<reference evidence="2 3" key="1">
    <citation type="submission" date="2019-08" db="EMBL/GenBank/DDBJ databases">
        <title>The genome of the soybean aphid Biotype 1, its phylome, world population structure and adaptation to the North American continent.</title>
        <authorList>
            <person name="Giordano R."/>
            <person name="Donthu R.K."/>
            <person name="Hernandez A.G."/>
            <person name="Wright C.L."/>
            <person name="Zimin A.V."/>
        </authorList>
    </citation>
    <scope>NUCLEOTIDE SEQUENCE [LARGE SCALE GENOMIC DNA]</scope>
    <source>
        <tissue evidence="2">Whole aphids</tissue>
    </source>
</reference>
<comment type="caution">
    <text evidence="2">The sequence shown here is derived from an EMBL/GenBank/DDBJ whole genome shotgun (WGS) entry which is preliminary data.</text>
</comment>
<keyword evidence="1" id="KW-0175">Coiled coil</keyword>
<sequence length="341" mass="39591">MYAEAVSQLNANTKAKMPVENSLKRTIRNYRKKKNPIDPASLEELQILGEWCYTGGPQNKLLLLDDNRLEGNERIIMFATHEGLVNLTKSSRWYMDGNLALAPKLFSQLYVIRVEINNNFTTSVYILLQNKTLATYEVKLTTLLKKCEEQNLYPGPAIVHVDFEHAVITAITHVHIQGCFYHLTQSTYRKEQELGLQTQYREDQNLIEFCGKMDVKNENNKIILRNCPPIFPPNLWNVNESTLNDEERTNNSTEGWNLRFSKLVGQTHPTIWTIINKIRLEVASDETKLAQIELGVPQQKRQNTVYKKLQIQLKKLCENYNKVTRDIENLLTAISYTIRYR</sequence>
<dbReference type="EMBL" id="VYZN01000011">
    <property type="protein sequence ID" value="KAE9542301.1"/>
    <property type="molecule type" value="Genomic_DNA"/>
</dbReference>
<evidence type="ECO:0000313" key="3">
    <source>
        <dbReference type="Proteomes" id="UP000475862"/>
    </source>
</evidence>
<gene>
    <name evidence="2" type="ORF">AGLY_003428</name>
</gene>
<organism evidence="2 3">
    <name type="scientific">Aphis glycines</name>
    <name type="common">Soybean aphid</name>
    <dbReference type="NCBI Taxonomy" id="307491"/>
    <lineage>
        <taxon>Eukaryota</taxon>
        <taxon>Metazoa</taxon>
        <taxon>Ecdysozoa</taxon>
        <taxon>Arthropoda</taxon>
        <taxon>Hexapoda</taxon>
        <taxon>Insecta</taxon>
        <taxon>Pterygota</taxon>
        <taxon>Neoptera</taxon>
        <taxon>Paraneoptera</taxon>
        <taxon>Hemiptera</taxon>
        <taxon>Sternorrhyncha</taxon>
        <taxon>Aphidomorpha</taxon>
        <taxon>Aphidoidea</taxon>
        <taxon>Aphididae</taxon>
        <taxon>Aphidini</taxon>
        <taxon>Aphis</taxon>
        <taxon>Aphis</taxon>
    </lineage>
</organism>
<feature type="coiled-coil region" evidence="1">
    <location>
        <begin position="306"/>
        <end position="333"/>
    </location>
</feature>
<dbReference type="PANTHER" id="PTHR47160:SF10">
    <property type="entry name" value="MULE TRANSPOSASE DOMAIN-CONTAINING PROTEIN"/>
    <property type="match status" value="1"/>
</dbReference>
<proteinExistence type="predicted"/>
<evidence type="ECO:0000256" key="1">
    <source>
        <dbReference type="SAM" id="Coils"/>
    </source>
</evidence>
<accession>A0A6G0TZL5</accession>
<keyword evidence="3" id="KW-1185">Reference proteome</keyword>
<protein>
    <recommendedName>
        <fullName evidence="4">MULE transposase domain-containing protein</fullName>
    </recommendedName>
</protein>
<dbReference type="AlphaFoldDB" id="A0A6G0TZL5"/>
<dbReference type="Proteomes" id="UP000475862">
    <property type="component" value="Unassembled WGS sequence"/>
</dbReference>
<evidence type="ECO:0000313" key="2">
    <source>
        <dbReference type="EMBL" id="KAE9542301.1"/>
    </source>
</evidence>